<comment type="caution">
    <text evidence="9">The sequence shown here is derived from an EMBL/GenBank/DDBJ whole genome shotgun (WGS) entry which is preliminary data.</text>
</comment>
<dbReference type="Gramene" id="TVU40169">
    <property type="protein sequence ID" value="TVU40169"/>
    <property type="gene ID" value="EJB05_13620"/>
</dbReference>
<keyword evidence="4" id="KW-0809">Transit peptide</keyword>
<evidence type="ECO:0000256" key="5">
    <source>
        <dbReference type="ARBA" id="ARBA00023015"/>
    </source>
</evidence>
<dbReference type="NCBIfam" id="TIGR00756">
    <property type="entry name" value="PPR"/>
    <property type="match status" value="12"/>
</dbReference>
<dbReference type="Pfam" id="PF12854">
    <property type="entry name" value="PPR_1"/>
    <property type="match status" value="3"/>
</dbReference>
<feature type="repeat" description="PPR" evidence="7">
    <location>
        <begin position="555"/>
        <end position="589"/>
    </location>
</feature>
<feature type="repeat" description="PPR" evidence="7">
    <location>
        <begin position="171"/>
        <end position="205"/>
    </location>
</feature>
<feature type="non-terminal residue" evidence="9">
    <location>
        <position position="1"/>
    </location>
</feature>
<sequence>MPPHPPPQAAVSIISRCPHSLQAPEPTAPTLTAYSALIRDLAAAGRLDAVDGALASARSRLAPASLHPLYVASIRAYARAGRLRDAVDAFERMDLFACPPAAPAYNAIMDALVDAAYHDQAHKVYVRMLAAGVAPDTRTHTIRLKSFCLTGRPHVALRLLRTLPERGYDAKAAAYATVVRGLYACGFGHDARQLFDEMLDGHLFPDIATFNKVLHALCHKGNIMESGALLAKVLKRGMSANNFTYNIWIRGLCECGRLGEAVALVEQMGAYIVPDVVTYNTLIRGLCKESKVRDAAQYLRRMTNKGCMPDDFTYNTIIDGYCKMGMVLEATELLKDAVFKGFMPDRVTYCSLINGLCAEGDVERALELFNEAQAKELKPDLVVYNSLIKGLCRQGLILHALQVMNEMAEDGCHPDIWTYNIIINGLCKMGNISDATVVMNDAIVKGYLPDVFTFNTLIDGYCKRLKLDSALQLVERMWTYGITPDAITYNSVLNGLCKSGKTKEVNETFEEMIFRGCQPNAITYNILIENFCKVNKLEEAAGVLVRMSQEGLVPDAISFNTLIHGFCRNGDLDEAYLLFQKLDEKGYSATADTFNILIAACSSKLKMQMAEKIFDEMVGKGYTPDSYTYRVLIDGSCKAANVDRAYVHLLEMIDKGFVPSTTTFGRVLNSLAVNHRISEAVGIIHIMVRIGVIPEIIDTIFSSDKKEIAAPKILVEDLMKKGHISYSTYEVLHEGGICVQNMETRGDIRMSLNAVIVEYNSRVADGSRYCTKHYLKSTFEGDVSGIADSMILTWGDGYVKSMMEDSRMGDLCSDPILSKNQITLSSCCGKSYPFCPIEAALLRMSSHSYHLGEEIIGKVALTGQHCWVSANELCSAHKYKYHEDWKLHFAAGIETVLLVPVLPYGVLQLGSLDTIVESSASAAAIRDLFHKHYDASVSHDSLATGSGYSNTLRQLTPTVSIDPPDVLAHDLIDMTESSAQLLTAGNLILPHPFTALELPVFEDFSTNLTDPPNELLDYENFDGFTLTDLTDVYQEHTHGSTIVLNNDVVISNSSIYSEFHNDFEVMSREGQELLMCHFKQQDANQSLLQVDGNSVNFCLQHETNDCAELLLNTITDQIGHASKSKFSYSSDSPFSWETQIKKERALRLDEMSVPDLPDGQELTPTSMYEGIMSSSMTVTSPLEMEKYVTEECIEHTVQDTLRVTSAEIKRRCRNIELQRSRPRDRQLIQDRMKELRELIPNASKCSIDSLMDKTVTYMQFLQSVSEKAEKIHNTLDGKETHDETKKQLNSFPLRAEELDQPGHLLIEMLCKDYELFLDMAHVLKGLKVNILKGVLEHRSDNLWARFVIEAMKLLNRMLASVGLITACSKNC</sequence>
<feature type="repeat" description="PPR" evidence="7">
    <location>
        <begin position="206"/>
        <end position="240"/>
    </location>
</feature>
<dbReference type="InterPro" id="IPR011990">
    <property type="entry name" value="TPR-like_helical_dom_sf"/>
</dbReference>
<feature type="repeat" description="PPR" evidence="7">
    <location>
        <begin position="241"/>
        <end position="271"/>
    </location>
</feature>
<dbReference type="PROSITE" id="PS51375">
    <property type="entry name" value="PPR"/>
    <property type="match status" value="16"/>
</dbReference>
<dbReference type="Pfam" id="PF01535">
    <property type="entry name" value="PPR"/>
    <property type="match status" value="2"/>
</dbReference>
<feature type="repeat" description="PPR" evidence="7">
    <location>
        <begin position="625"/>
        <end position="659"/>
    </location>
</feature>
<proteinExistence type="inferred from homology"/>
<evidence type="ECO:0000313" key="9">
    <source>
        <dbReference type="EMBL" id="TVU40169.1"/>
    </source>
</evidence>
<dbReference type="PROSITE" id="PS50888">
    <property type="entry name" value="BHLH"/>
    <property type="match status" value="1"/>
</dbReference>
<keyword evidence="5" id="KW-0805">Transcription regulation</keyword>
<dbReference type="Gene3D" id="1.25.40.10">
    <property type="entry name" value="Tetratricopeptide repeat domain"/>
    <property type="match status" value="6"/>
</dbReference>
<feature type="repeat" description="PPR" evidence="7">
    <location>
        <begin position="590"/>
        <end position="624"/>
    </location>
</feature>
<gene>
    <name evidence="9" type="ORF">EJB05_13620</name>
</gene>
<feature type="repeat" description="PPR" evidence="7">
    <location>
        <begin position="101"/>
        <end position="135"/>
    </location>
</feature>
<accession>A0A5J9VVB8</accession>
<dbReference type="InterPro" id="IPR025610">
    <property type="entry name" value="MYC/MYB_N"/>
</dbReference>
<dbReference type="InterPro" id="IPR036638">
    <property type="entry name" value="HLH_DNA-bd_sf"/>
</dbReference>
<dbReference type="Pfam" id="PF13041">
    <property type="entry name" value="PPR_2"/>
    <property type="match status" value="6"/>
</dbReference>
<evidence type="ECO:0000256" key="4">
    <source>
        <dbReference type="ARBA" id="ARBA00022946"/>
    </source>
</evidence>
<evidence type="ECO:0000256" key="1">
    <source>
        <dbReference type="ARBA" id="ARBA00005510"/>
    </source>
</evidence>
<keyword evidence="3" id="KW-0677">Repeat</keyword>
<evidence type="ECO:0000256" key="3">
    <source>
        <dbReference type="ARBA" id="ARBA00022737"/>
    </source>
</evidence>
<feature type="repeat" description="PPR" evidence="7">
    <location>
        <begin position="345"/>
        <end position="379"/>
    </location>
</feature>
<protein>
    <recommendedName>
        <fullName evidence="8">BHLH domain-containing protein</fullName>
    </recommendedName>
</protein>
<dbReference type="PANTHER" id="PTHR47941">
    <property type="entry name" value="PENTATRICOPEPTIDE REPEAT-CONTAINING PROTEIN 3, MITOCHONDRIAL"/>
    <property type="match status" value="1"/>
</dbReference>
<dbReference type="Proteomes" id="UP000324897">
    <property type="component" value="Chromosome 4"/>
</dbReference>
<feature type="domain" description="BHLH" evidence="8">
    <location>
        <begin position="1212"/>
        <end position="1261"/>
    </location>
</feature>
<dbReference type="InterPro" id="IPR002885">
    <property type="entry name" value="PPR_rpt"/>
</dbReference>
<dbReference type="EMBL" id="RWGY01000007">
    <property type="protein sequence ID" value="TVU40169.1"/>
    <property type="molecule type" value="Genomic_DNA"/>
</dbReference>
<keyword evidence="10" id="KW-1185">Reference proteome</keyword>
<reference evidence="9 10" key="1">
    <citation type="journal article" date="2019" name="Sci. Rep.">
        <title>A high-quality genome of Eragrostis curvula grass provides insights into Poaceae evolution and supports new strategies to enhance forage quality.</title>
        <authorList>
            <person name="Carballo J."/>
            <person name="Santos B.A.C.M."/>
            <person name="Zappacosta D."/>
            <person name="Garbus I."/>
            <person name="Selva J.P."/>
            <person name="Gallo C.A."/>
            <person name="Diaz A."/>
            <person name="Albertini E."/>
            <person name="Caccamo M."/>
            <person name="Echenique V."/>
        </authorList>
    </citation>
    <scope>NUCLEOTIDE SEQUENCE [LARGE SCALE GENOMIC DNA]</scope>
    <source>
        <strain evidence="10">cv. Victoria</strain>
        <tissue evidence="9">Leaf</tissue>
    </source>
</reference>
<comment type="similarity">
    <text evidence="2">Belongs to the PPR family. P subfamily.</text>
</comment>
<dbReference type="GO" id="GO:0046983">
    <property type="term" value="F:protein dimerization activity"/>
    <property type="evidence" value="ECO:0007669"/>
    <property type="project" value="InterPro"/>
</dbReference>
<feature type="repeat" description="PPR" evidence="7">
    <location>
        <begin position="66"/>
        <end position="100"/>
    </location>
</feature>
<dbReference type="Pfam" id="PF23176">
    <property type="entry name" value="bHLH_LHW"/>
    <property type="match status" value="1"/>
</dbReference>
<keyword evidence="6" id="KW-0804">Transcription</keyword>
<dbReference type="SUPFAM" id="SSF47459">
    <property type="entry name" value="HLH, helix-loop-helix DNA-binding domain"/>
    <property type="match status" value="1"/>
</dbReference>
<feature type="repeat" description="PPR" evidence="7">
    <location>
        <begin position="275"/>
        <end position="309"/>
    </location>
</feature>
<feature type="repeat" description="PPR" evidence="7">
    <location>
        <begin position="380"/>
        <end position="414"/>
    </location>
</feature>
<dbReference type="InterPro" id="IPR011598">
    <property type="entry name" value="bHLH_dom"/>
</dbReference>
<name>A0A5J9VVB8_9POAL</name>
<evidence type="ECO:0000256" key="6">
    <source>
        <dbReference type="ARBA" id="ARBA00023163"/>
    </source>
</evidence>
<feature type="repeat" description="PPR" evidence="7">
    <location>
        <begin position="520"/>
        <end position="554"/>
    </location>
</feature>
<evidence type="ECO:0000259" key="8">
    <source>
        <dbReference type="PROSITE" id="PS50888"/>
    </source>
</evidence>
<comment type="similarity">
    <text evidence="1">Belongs to the bHLH protein family.</text>
</comment>
<feature type="repeat" description="PPR" evidence="7">
    <location>
        <begin position="310"/>
        <end position="344"/>
    </location>
</feature>
<evidence type="ECO:0000313" key="10">
    <source>
        <dbReference type="Proteomes" id="UP000324897"/>
    </source>
</evidence>
<feature type="repeat" description="PPR" evidence="7">
    <location>
        <begin position="450"/>
        <end position="484"/>
    </location>
</feature>
<feature type="repeat" description="PPR" evidence="7">
    <location>
        <begin position="485"/>
        <end position="519"/>
    </location>
</feature>
<organism evidence="9 10">
    <name type="scientific">Eragrostis curvula</name>
    <name type="common">weeping love grass</name>
    <dbReference type="NCBI Taxonomy" id="38414"/>
    <lineage>
        <taxon>Eukaryota</taxon>
        <taxon>Viridiplantae</taxon>
        <taxon>Streptophyta</taxon>
        <taxon>Embryophyta</taxon>
        <taxon>Tracheophyta</taxon>
        <taxon>Spermatophyta</taxon>
        <taxon>Magnoliopsida</taxon>
        <taxon>Liliopsida</taxon>
        <taxon>Poales</taxon>
        <taxon>Poaceae</taxon>
        <taxon>PACMAD clade</taxon>
        <taxon>Chloridoideae</taxon>
        <taxon>Eragrostideae</taxon>
        <taxon>Eragrostidinae</taxon>
        <taxon>Eragrostis</taxon>
    </lineage>
</organism>
<feature type="repeat" description="PPR" evidence="7">
    <location>
        <begin position="415"/>
        <end position="449"/>
    </location>
</feature>
<dbReference type="OrthoDB" id="185373at2759"/>
<evidence type="ECO:0000256" key="2">
    <source>
        <dbReference type="ARBA" id="ARBA00007626"/>
    </source>
</evidence>
<dbReference type="SUPFAM" id="SSF81901">
    <property type="entry name" value="HCP-like"/>
    <property type="match status" value="1"/>
</dbReference>
<evidence type="ECO:0000256" key="7">
    <source>
        <dbReference type="PROSITE-ProRule" id="PRU00708"/>
    </source>
</evidence>
<dbReference type="Pfam" id="PF14215">
    <property type="entry name" value="bHLH-MYC_N"/>
    <property type="match status" value="1"/>
</dbReference>